<keyword evidence="1" id="KW-0812">Transmembrane</keyword>
<evidence type="ECO:0000256" key="2">
    <source>
        <dbReference type="SAM" id="SignalP"/>
    </source>
</evidence>
<keyword evidence="1" id="KW-1133">Transmembrane helix</keyword>
<keyword evidence="2" id="KW-0732">Signal</keyword>
<reference evidence="3 4" key="1">
    <citation type="journal article" date="2016" name="Nat. Commun.">
        <title>Thousands of microbial genomes shed light on interconnected biogeochemical processes in an aquifer system.</title>
        <authorList>
            <person name="Anantharaman K."/>
            <person name="Brown C.T."/>
            <person name="Hug L.A."/>
            <person name="Sharon I."/>
            <person name="Castelle C.J."/>
            <person name="Probst A.J."/>
            <person name="Thomas B.C."/>
            <person name="Singh A."/>
            <person name="Wilkins M.J."/>
            <person name="Karaoz U."/>
            <person name="Brodie E.L."/>
            <person name="Williams K.H."/>
            <person name="Hubbard S.S."/>
            <person name="Banfield J.F."/>
        </authorList>
    </citation>
    <scope>NUCLEOTIDE SEQUENCE [LARGE SCALE GENOMIC DNA]</scope>
</reference>
<dbReference type="EMBL" id="MGHS01000036">
    <property type="protein sequence ID" value="OGM76212.1"/>
    <property type="molecule type" value="Genomic_DNA"/>
</dbReference>
<evidence type="ECO:0000313" key="4">
    <source>
        <dbReference type="Proteomes" id="UP000177855"/>
    </source>
</evidence>
<organism evidence="3 4">
    <name type="scientific">Candidatus Woesebacteria bacterium RIFOXYA1_FULL_40_18</name>
    <dbReference type="NCBI Taxonomy" id="1802532"/>
    <lineage>
        <taxon>Bacteria</taxon>
        <taxon>Candidatus Woeseibacteriota</taxon>
    </lineage>
</organism>
<protein>
    <submittedName>
        <fullName evidence="3">Uncharacterized protein</fullName>
    </submittedName>
</protein>
<dbReference type="Proteomes" id="UP000177855">
    <property type="component" value="Unassembled WGS sequence"/>
</dbReference>
<sequence>MKKLLLLLSFAALLTTHYSLLTPSALAQGPLGGGGCGAEELDTAIGCIPISDTNALMGFILTWAIGIGGGIAFLLIIVAGFQIMTSTGNPERLKAGQELLTSAIAGLIMIIFSVFILRIIGVDILKLPGLT</sequence>
<evidence type="ECO:0000256" key="1">
    <source>
        <dbReference type="SAM" id="Phobius"/>
    </source>
</evidence>
<name>A0A1F8CIW7_9BACT</name>
<dbReference type="Pfam" id="PF18895">
    <property type="entry name" value="T4SS_pilin"/>
    <property type="match status" value="1"/>
</dbReference>
<feature type="chain" id="PRO_5009535084" evidence="2">
    <location>
        <begin position="28"/>
        <end position="131"/>
    </location>
</feature>
<keyword evidence="1" id="KW-0472">Membrane</keyword>
<dbReference type="InterPro" id="IPR043993">
    <property type="entry name" value="T4SS_pilin"/>
</dbReference>
<feature type="signal peptide" evidence="2">
    <location>
        <begin position="1"/>
        <end position="27"/>
    </location>
</feature>
<dbReference type="STRING" id="1802532.A2210_00600"/>
<feature type="transmembrane region" description="Helical" evidence="1">
    <location>
        <begin position="56"/>
        <end position="78"/>
    </location>
</feature>
<gene>
    <name evidence="3" type="ORF">A2210_00600</name>
</gene>
<feature type="transmembrane region" description="Helical" evidence="1">
    <location>
        <begin position="99"/>
        <end position="121"/>
    </location>
</feature>
<evidence type="ECO:0000313" key="3">
    <source>
        <dbReference type="EMBL" id="OGM76212.1"/>
    </source>
</evidence>
<comment type="caution">
    <text evidence="3">The sequence shown here is derived from an EMBL/GenBank/DDBJ whole genome shotgun (WGS) entry which is preliminary data.</text>
</comment>
<proteinExistence type="predicted"/>
<dbReference type="AlphaFoldDB" id="A0A1F8CIW7"/>
<accession>A0A1F8CIW7</accession>